<gene>
    <name evidence="1" type="ORF">TNIN_69361</name>
</gene>
<accession>A0A8X7CDC2</accession>
<dbReference type="Proteomes" id="UP000886998">
    <property type="component" value="Unassembled WGS sequence"/>
</dbReference>
<comment type="caution">
    <text evidence="1">The sequence shown here is derived from an EMBL/GenBank/DDBJ whole genome shotgun (WGS) entry which is preliminary data.</text>
</comment>
<reference evidence="1" key="1">
    <citation type="submission" date="2020-08" db="EMBL/GenBank/DDBJ databases">
        <title>Multicomponent nature underlies the extraordinary mechanical properties of spider dragline silk.</title>
        <authorList>
            <person name="Kono N."/>
            <person name="Nakamura H."/>
            <person name="Mori M."/>
            <person name="Yoshida Y."/>
            <person name="Ohtoshi R."/>
            <person name="Malay A.D."/>
            <person name="Moran D.A.P."/>
            <person name="Tomita M."/>
            <person name="Numata K."/>
            <person name="Arakawa K."/>
        </authorList>
    </citation>
    <scope>NUCLEOTIDE SEQUENCE</scope>
</reference>
<dbReference type="AlphaFoldDB" id="A0A8X7CDC2"/>
<proteinExistence type="predicted"/>
<evidence type="ECO:0000313" key="2">
    <source>
        <dbReference type="Proteomes" id="UP000886998"/>
    </source>
</evidence>
<evidence type="ECO:0000313" key="1">
    <source>
        <dbReference type="EMBL" id="GFY62481.1"/>
    </source>
</evidence>
<keyword evidence="2" id="KW-1185">Reference proteome</keyword>
<sequence length="97" mass="10672">MFPQQKEQVVLSEIVVEAGPTLTHNITVKTVHCLGTFTLTAAIWLLGQMLILVEEAAHAGWANRRAAFVLPHYNGGLEDPHPGSRADLPQNDFRLVC</sequence>
<name>A0A8X7CDC2_9ARAC</name>
<dbReference type="EMBL" id="BMAV01014232">
    <property type="protein sequence ID" value="GFY62481.1"/>
    <property type="molecule type" value="Genomic_DNA"/>
</dbReference>
<organism evidence="1 2">
    <name type="scientific">Trichonephila inaurata madagascariensis</name>
    <dbReference type="NCBI Taxonomy" id="2747483"/>
    <lineage>
        <taxon>Eukaryota</taxon>
        <taxon>Metazoa</taxon>
        <taxon>Ecdysozoa</taxon>
        <taxon>Arthropoda</taxon>
        <taxon>Chelicerata</taxon>
        <taxon>Arachnida</taxon>
        <taxon>Araneae</taxon>
        <taxon>Araneomorphae</taxon>
        <taxon>Entelegynae</taxon>
        <taxon>Araneoidea</taxon>
        <taxon>Nephilidae</taxon>
        <taxon>Trichonephila</taxon>
        <taxon>Trichonephila inaurata</taxon>
    </lineage>
</organism>
<protein>
    <submittedName>
        <fullName evidence="1">Uncharacterized protein</fullName>
    </submittedName>
</protein>